<protein>
    <submittedName>
        <fullName evidence="1">Uncharacterized protein</fullName>
    </submittedName>
</protein>
<sequence>MILYKFIKIVYSVLLPVFVVAHSPKKDQPTLSKDQLHDLYFDGVHNPRKQIFCTKAYRTEAIRENIDNRKAKANYQTPLFYYQSDKNKAIQYLYSVIKYSEGSKDKFFPGAAYCEKADFLKTQLSQNV</sequence>
<dbReference type="KEGG" id="fcr:HYN56_19760"/>
<dbReference type="EMBL" id="CP029255">
    <property type="protein sequence ID" value="AWK06340.1"/>
    <property type="molecule type" value="Genomic_DNA"/>
</dbReference>
<proteinExistence type="predicted"/>
<gene>
    <name evidence="1" type="ORF">HYN56_19760</name>
</gene>
<organism evidence="1 2">
    <name type="scientific">Flavobacterium crocinum</name>
    <dbReference type="NCBI Taxonomy" id="2183896"/>
    <lineage>
        <taxon>Bacteria</taxon>
        <taxon>Pseudomonadati</taxon>
        <taxon>Bacteroidota</taxon>
        <taxon>Flavobacteriia</taxon>
        <taxon>Flavobacteriales</taxon>
        <taxon>Flavobacteriaceae</taxon>
        <taxon>Flavobacterium</taxon>
    </lineage>
</organism>
<evidence type="ECO:0000313" key="2">
    <source>
        <dbReference type="Proteomes" id="UP000245250"/>
    </source>
</evidence>
<evidence type="ECO:0000313" key="1">
    <source>
        <dbReference type="EMBL" id="AWK06340.1"/>
    </source>
</evidence>
<keyword evidence="2" id="KW-1185">Reference proteome</keyword>
<dbReference type="OrthoDB" id="5295174at2"/>
<dbReference type="Proteomes" id="UP000245250">
    <property type="component" value="Chromosome"/>
</dbReference>
<dbReference type="RefSeq" id="WP_109193757.1">
    <property type="nucleotide sequence ID" value="NZ_CP029255.1"/>
</dbReference>
<accession>A0A2S1YQG0</accession>
<name>A0A2S1YQG0_9FLAO</name>
<reference evidence="1 2" key="1">
    <citation type="submission" date="2018-05" db="EMBL/GenBank/DDBJ databases">
        <title>Genome sequencing of Flavobacterium sp. HYN0056.</title>
        <authorList>
            <person name="Yi H."/>
            <person name="Baek C."/>
        </authorList>
    </citation>
    <scope>NUCLEOTIDE SEQUENCE [LARGE SCALE GENOMIC DNA]</scope>
    <source>
        <strain evidence="1 2">HYN0056</strain>
    </source>
</reference>
<dbReference type="AlphaFoldDB" id="A0A2S1YQG0"/>